<dbReference type="Proteomes" id="UP001470230">
    <property type="component" value="Unassembled WGS sequence"/>
</dbReference>
<dbReference type="EMBL" id="JAPFFF010000054">
    <property type="protein sequence ID" value="KAK8838888.1"/>
    <property type="molecule type" value="Genomic_DNA"/>
</dbReference>
<evidence type="ECO:0000313" key="1">
    <source>
        <dbReference type="EMBL" id="KAK8838888.1"/>
    </source>
</evidence>
<dbReference type="PANTHER" id="PTHR10151">
    <property type="entry name" value="ECTONUCLEOTIDE PYROPHOSPHATASE/PHOSPHODIESTERASE"/>
    <property type="match status" value="1"/>
</dbReference>
<dbReference type="InterPro" id="IPR017850">
    <property type="entry name" value="Alkaline_phosphatase_core_sf"/>
</dbReference>
<dbReference type="PANTHER" id="PTHR10151:SF120">
    <property type="entry name" value="BIS(5'-ADENOSYL)-TRIPHOSPHATASE"/>
    <property type="match status" value="1"/>
</dbReference>
<dbReference type="SUPFAM" id="SSF53649">
    <property type="entry name" value="Alkaline phosphatase-like"/>
    <property type="match status" value="1"/>
</dbReference>
<reference evidence="1 2" key="1">
    <citation type="submission" date="2024-04" db="EMBL/GenBank/DDBJ databases">
        <title>Tritrichomonas musculus Genome.</title>
        <authorList>
            <person name="Alves-Ferreira E."/>
            <person name="Grigg M."/>
            <person name="Lorenzi H."/>
            <person name="Galac M."/>
        </authorList>
    </citation>
    <scope>NUCLEOTIDE SEQUENCE [LARGE SCALE GENOMIC DNA]</scope>
    <source>
        <strain evidence="1 2">EAF2021</strain>
    </source>
</reference>
<evidence type="ECO:0000313" key="2">
    <source>
        <dbReference type="Proteomes" id="UP001470230"/>
    </source>
</evidence>
<gene>
    <name evidence="1" type="ORF">M9Y10_032930</name>
</gene>
<protein>
    <submittedName>
        <fullName evidence="1">Uncharacterized protein</fullName>
    </submittedName>
</protein>
<dbReference type="Pfam" id="PF01663">
    <property type="entry name" value="Phosphodiest"/>
    <property type="match status" value="1"/>
</dbReference>
<accession>A0ABR2GY63</accession>
<dbReference type="InterPro" id="IPR002591">
    <property type="entry name" value="Phosphodiest/P_Trfase"/>
</dbReference>
<organism evidence="1 2">
    <name type="scientific">Tritrichomonas musculus</name>
    <dbReference type="NCBI Taxonomy" id="1915356"/>
    <lineage>
        <taxon>Eukaryota</taxon>
        <taxon>Metamonada</taxon>
        <taxon>Parabasalia</taxon>
        <taxon>Tritrichomonadida</taxon>
        <taxon>Tritrichomonadidae</taxon>
        <taxon>Tritrichomonas</taxon>
    </lineage>
</organism>
<sequence length="274" mass="30767">MSIIKRVIILGIDGMGNSPKLLNLPGINTVLKHGLFTYNGKTEYPPISGEVWGTILHGVLPGEHKITNESAKLNLWPTNSPYPSIFRIIRQKYPKSNLASICNWQPINHGIIEHNIKVNFHSGSDLSILKKDKSYILHNDFKLLFSVFDDVDHAGHQFGYFTSKYFQQVQKTDKQILEIINVIENKGWFRDSLVMIVTDHGGGGGNPKDHGVDHPKDMTVCFGMRGPGVPHAEIQNFRNCDIPSIAVTALNIEKPSNWQGKTLQEIIKQVKPIK</sequence>
<proteinExistence type="predicted"/>
<keyword evidence="2" id="KW-1185">Reference proteome</keyword>
<dbReference type="Gene3D" id="3.40.720.10">
    <property type="entry name" value="Alkaline Phosphatase, subunit A"/>
    <property type="match status" value="2"/>
</dbReference>
<name>A0ABR2GY63_9EUKA</name>
<comment type="caution">
    <text evidence="1">The sequence shown here is derived from an EMBL/GenBank/DDBJ whole genome shotgun (WGS) entry which is preliminary data.</text>
</comment>